<comment type="caution">
    <text evidence="2">The sequence shown here is derived from an EMBL/GenBank/DDBJ whole genome shotgun (WGS) entry which is preliminary data.</text>
</comment>
<sequence length="354" mass="40027">MINGIYNNRAKRRKRILLCNRTLALFLHFSNTNRWQSNNLLHSCDLSQYNRTMENWSVAERLQKGVAWLLFFGFFCLTACAGKPPTMQGATETGSGAAPLNEGQGASETKLLLPEASGIVVYQGAGVEIDASHTDQGYVMIRCEASEMRLKARIATSVQTYYYDLPDGEEYSVFPLQMGDGTYSVRVMEQVENDLYAIRYGAEIEVRLADETIPFLYPNQYVWYDGSTDAVLEAQSLAKQLTDDKQIADKFYRFVVKHMTYDTQKAATVQSGYLPDADEALKSGRGICFDYAALLAVMLRSRGIPTRMLIGTVTPENLYHSWNSVYLNGEWVWMDPTLDGTGHRESDYITERIY</sequence>
<dbReference type="SUPFAM" id="SSF54001">
    <property type="entry name" value="Cysteine proteinases"/>
    <property type="match status" value="1"/>
</dbReference>
<dbReference type="PANTHER" id="PTHR33490">
    <property type="entry name" value="BLR5614 PROTEIN-RELATED"/>
    <property type="match status" value="1"/>
</dbReference>
<dbReference type="Pfam" id="PF01841">
    <property type="entry name" value="Transglut_core"/>
    <property type="match status" value="1"/>
</dbReference>
<proteinExistence type="predicted"/>
<gene>
    <name evidence="2" type="ORF">SDC9_62748</name>
</gene>
<accession>A0A644XJU6</accession>
<protein>
    <recommendedName>
        <fullName evidence="1">Transglutaminase-like domain-containing protein</fullName>
    </recommendedName>
</protein>
<dbReference type="InterPro" id="IPR002931">
    <property type="entry name" value="Transglutaminase-like"/>
</dbReference>
<organism evidence="2">
    <name type="scientific">bioreactor metagenome</name>
    <dbReference type="NCBI Taxonomy" id="1076179"/>
    <lineage>
        <taxon>unclassified sequences</taxon>
        <taxon>metagenomes</taxon>
        <taxon>ecological metagenomes</taxon>
    </lineage>
</organism>
<dbReference type="PANTHER" id="PTHR33490:SF6">
    <property type="entry name" value="SLL1049 PROTEIN"/>
    <property type="match status" value="1"/>
</dbReference>
<dbReference type="SMART" id="SM00460">
    <property type="entry name" value="TGc"/>
    <property type="match status" value="1"/>
</dbReference>
<dbReference type="InterPro" id="IPR038765">
    <property type="entry name" value="Papain-like_cys_pep_sf"/>
</dbReference>
<evidence type="ECO:0000313" key="2">
    <source>
        <dbReference type="EMBL" id="MPM16369.1"/>
    </source>
</evidence>
<dbReference type="Gene3D" id="3.10.620.30">
    <property type="match status" value="1"/>
</dbReference>
<evidence type="ECO:0000259" key="1">
    <source>
        <dbReference type="SMART" id="SM00460"/>
    </source>
</evidence>
<name>A0A644XJU6_9ZZZZ</name>
<reference evidence="2" key="1">
    <citation type="submission" date="2019-08" db="EMBL/GenBank/DDBJ databases">
        <authorList>
            <person name="Kucharzyk K."/>
            <person name="Murdoch R.W."/>
            <person name="Higgins S."/>
            <person name="Loffler F."/>
        </authorList>
    </citation>
    <scope>NUCLEOTIDE SEQUENCE</scope>
</reference>
<dbReference type="EMBL" id="VSSQ01002597">
    <property type="protein sequence ID" value="MPM16369.1"/>
    <property type="molecule type" value="Genomic_DNA"/>
</dbReference>
<feature type="domain" description="Transglutaminase-like" evidence="1">
    <location>
        <begin position="280"/>
        <end position="338"/>
    </location>
</feature>
<dbReference type="AlphaFoldDB" id="A0A644XJU6"/>